<dbReference type="Proteomes" id="UP000280834">
    <property type="component" value="Unassembled WGS sequence"/>
</dbReference>
<dbReference type="AlphaFoldDB" id="A0A3P7WJR1"/>
<evidence type="ECO:0000313" key="3">
    <source>
        <dbReference type="Proteomes" id="UP000280834"/>
    </source>
</evidence>
<evidence type="ECO:0000256" key="1">
    <source>
        <dbReference type="SAM" id="MobiDB-lite"/>
    </source>
</evidence>
<proteinExistence type="predicted"/>
<name>A0A3P7WJR1_9BILA</name>
<gene>
    <name evidence="2" type="ORF">BTMF_LOCUS15531</name>
</gene>
<feature type="region of interest" description="Disordered" evidence="1">
    <location>
        <begin position="1"/>
        <end position="32"/>
    </location>
</feature>
<sequence>MRFGKNSSSQSTPDNEGFSRQDRKPNFLRFGK</sequence>
<reference evidence="2 3" key="1">
    <citation type="submission" date="2018-11" db="EMBL/GenBank/DDBJ databases">
        <authorList>
            <consortium name="Pathogen Informatics"/>
        </authorList>
    </citation>
    <scope>NUCLEOTIDE SEQUENCE [LARGE SCALE GENOMIC DNA]</scope>
</reference>
<evidence type="ECO:0000313" key="2">
    <source>
        <dbReference type="EMBL" id="VDO54549.1"/>
    </source>
</evidence>
<organism evidence="2 3">
    <name type="scientific">Brugia timori</name>
    <dbReference type="NCBI Taxonomy" id="42155"/>
    <lineage>
        <taxon>Eukaryota</taxon>
        <taxon>Metazoa</taxon>
        <taxon>Ecdysozoa</taxon>
        <taxon>Nematoda</taxon>
        <taxon>Chromadorea</taxon>
        <taxon>Rhabditida</taxon>
        <taxon>Spirurina</taxon>
        <taxon>Spiruromorpha</taxon>
        <taxon>Filarioidea</taxon>
        <taxon>Onchocercidae</taxon>
        <taxon>Brugia</taxon>
    </lineage>
</organism>
<dbReference type="EMBL" id="UZAG01022736">
    <property type="protein sequence ID" value="VDO54549.1"/>
    <property type="molecule type" value="Genomic_DNA"/>
</dbReference>
<keyword evidence="3" id="KW-1185">Reference proteome</keyword>
<protein>
    <submittedName>
        <fullName evidence="2">Uncharacterized protein</fullName>
    </submittedName>
</protein>
<accession>A0A3P7WJR1</accession>
<feature type="compositionally biased region" description="Polar residues" evidence="1">
    <location>
        <begin position="1"/>
        <end position="14"/>
    </location>
</feature>